<dbReference type="InterPro" id="IPR037760">
    <property type="entry name" value="SMKR1"/>
</dbReference>
<accession>A0AAW0IIU7</accession>
<keyword evidence="2" id="KW-1185">Reference proteome</keyword>
<dbReference type="EMBL" id="JBBHLL010000126">
    <property type="protein sequence ID" value="KAK7814106.1"/>
    <property type="molecule type" value="Genomic_DNA"/>
</dbReference>
<reference evidence="1 2" key="1">
    <citation type="journal article" date="2023" name="bioRxiv">
        <title>Conserved and derived expression patterns and positive selection on dental genes reveal complex evolutionary context of ever-growing rodent molars.</title>
        <authorList>
            <person name="Calamari Z.T."/>
            <person name="Song A."/>
            <person name="Cohen E."/>
            <person name="Akter M."/>
            <person name="Roy R.D."/>
            <person name="Hallikas O."/>
            <person name="Christensen M.M."/>
            <person name="Li P."/>
            <person name="Marangoni P."/>
            <person name="Jernvall J."/>
            <person name="Klein O.D."/>
        </authorList>
    </citation>
    <scope>NUCLEOTIDE SEQUENCE [LARGE SCALE GENOMIC DNA]</scope>
    <source>
        <strain evidence="1">V071</strain>
    </source>
</reference>
<evidence type="ECO:0000313" key="2">
    <source>
        <dbReference type="Proteomes" id="UP001488838"/>
    </source>
</evidence>
<comment type="caution">
    <text evidence="1">The sequence shown here is derived from an EMBL/GenBank/DDBJ whole genome shotgun (WGS) entry which is preliminary data.</text>
</comment>
<dbReference type="AlphaFoldDB" id="A0AAW0IIU7"/>
<name>A0AAW0IIU7_MYOGA</name>
<dbReference type="PANTHER" id="PTHR37932:SF1">
    <property type="entry name" value="SMALL LYSINE-RICH PROTEIN 1"/>
    <property type="match status" value="1"/>
</dbReference>
<evidence type="ECO:0008006" key="3">
    <source>
        <dbReference type="Google" id="ProtNLM"/>
    </source>
</evidence>
<evidence type="ECO:0000313" key="1">
    <source>
        <dbReference type="EMBL" id="KAK7814106.1"/>
    </source>
</evidence>
<gene>
    <name evidence="1" type="ORF">U0070_020965</name>
</gene>
<protein>
    <recommendedName>
        <fullName evidence="3">Small lysine-rich protein 1</fullName>
    </recommendedName>
</protein>
<organism evidence="1 2">
    <name type="scientific">Myodes glareolus</name>
    <name type="common">Bank vole</name>
    <name type="synonym">Clethrionomys glareolus</name>
    <dbReference type="NCBI Taxonomy" id="447135"/>
    <lineage>
        <taxon>Eukaryota</taxon>
        <taxon>Metazoa</taxon>
        <taxon>Chordata</taxon>
        <taxon>Craniata</taxon>
        <taxon>Vertebrata</taxon>
        <taxon>Euteleostomi</taxon>
        <taxon>Mammalia</taxon>
        <taxon>Eutheria</taxon>
        <taxon>Euarchontoglires</taxon>
        <taxon>Glires</taxon>
        <taxon>Rodentia</taxon>
        <taxon>Myomorpha</taxon>
        <taxon>Muroidea</taxon>
        <taxon>Cricetidae</taxon>
        <taxon>Arvicolinae</taxon>
        <taxon>Myodes</taxon>
    </lineage>
</organism>
<proteinExistence type="predicted"/>
<sequence>MLLTVEECSGKGKKGKVRVKTFGKKQKPKKPEADILSPAAMLNLYYIAHNVADCLYLRGYPWPGAPKGKKGKNKL</sequence>
<dbReference type="PANTHER" id="PTHR37932">
    <property type="entry name" value="SMALL LYSINE-RICH PROTEIN 1"/>
    <property type="match status" value="1"/>
</dbReference>
<dbReference type="Proteomes" id="UP001488838">
    <property type="component" value="Unassembled WGS sequence"/>
</dbReference>